<feature type="domain" description="Xylanolytic transcriptional activator regulatory" evidence="6">
    <location>
        <begin position="23"/>
        <end position="96"/>
    </location>
</feature>
<dbReference type="EMBL" id="CP055900">
    <property type="protein sequence ID" value="QKX58380.1"/>
    <property type="molecule type" value="Genomic_DNA"/>
</dbReference>
<name>A0A7H8QWF2_TALRU</name>
<accession>A0A7H8QWF2</accession>
<proteinExistence type="predicted"/>
<keyword evidence="4" id="KW-0539">Nucleus</keyword>
<feature type="signal peptide" evidence="5">
    <location>
        <begin position="1"/>
        <end position="18"/>
    </location>
</feature>
<evidence type="ECO:0000313" key="8">
    <source>
        <dbReference type="Proteomes" id="UP000509510"/>
    </source>
</evidence>
<comment type="subcellular location">
    <subcellularLocation>
        <location evidence="1">Nucleus</location>
    </subcellularLocation>
</comment>
<dbReference type="KEGG" id="trg:TRUGW13939_05502"/>
<gene>
    <name evidence="7" type="ORF">TRUGW13939_05502</name>
</gene>
<dbReference type="CDD" id="cd12148">
    <property type="entry name" value="fungal_TF_MHR"/>
    <property type="match status" value="1"/>
</dbReference>
<dbReference type="Pfam" id="PF04082">
    <property type="entry name" value="Fungal_trans"/>
    <property type="match status" value="1"/>
</dbReference>
<dbReference type="PANTHER" id="PTHR31001">
    <property type="entry name" value="UNCHARACTERIZED TRANSCRIPTIONAL REGULATORY PROTEIN"/>
    <property type="match status" value="1"/>
</dbReference>
<dbReference type="InterPro" id="IPR050613">
    <property type="entry name" value="Sec_Metabolite_Reg"/>
</dbReference>
<keyword evidence="2" id="KW-0805">Transcription regulation</keyword>
<dbReference type="GO" id="GO:0003677">
    <property type="term" value="F:DNA binding"/>
    <property type="evidence" value="ECO:0007669"/>
    <property type="project" value="InterPro"/>
</dbReference>
<feature type="chain" id="PRO_5029019312" description="Xylanolytic transcriptional activator regulatory domain-containing protein" evidence="5">
    <location>
        <begin position="19"/>
        <end position="246"/>
    </location>
</feature>
<evidence type="ECO:0000256" key="5">
    <source>
        <dbReference type="SAM" id="SignalP"/>
    </source>
</evidence>
<keyword evidence="3" id="KW-0804">Transcription</keyword>
<dbReference type="GO" id="GO:0008270">
    <property type="term" value="F:zinc ion binding"/>
    <property type="evidence" value="ECO:0007669"/>
    <property type="project" value="InterPro"/>
</dbReference>
<dbReference type="SMART" id="SM00906">
    <property type="entry name" value="Fungal_trans"/>
    <property type="match status" value="1"/>
</dbReference>
<dbReference type="GO" id="GO:0006351">
    <property type="term" value="P:DNA-templated transcription"/>
    <property type="evidence" value="ECO:0007669"/>
    <property type="project" value="InterPro"/>
</dbReference>
<dbReference type="GeneID" id="55992999"/>
<evidence type="ECO:0000256" key="3">
    <source>
        <dbReference type="ARBA" id="ARBA00023163"/>
    </source>
</evidence>
<evidence type="ECO:0000256" key="1">
    <source>
        <dbReference type="ARBA" id="ARBA00004123"/>
    </source>
</evidence>
<reference evidence="8" key="1">
    <citation type="submission" date="2020-06" db="EMBL/GenBank/DDBJ databases">
        <title>A chromosome-scale genome assembly of Talaromyces rugulosus W13939.</title>
        <authorList>
            <person name="Wang B."/>
            <person name="Guo L."/>
            <person name="Ye K."/>
            <person name="Wang L."/>
        </authorList>
    </citation>
    <scope>NUCLEOTIDE SEQUENCE [LARGE SCALE GENOMIC DNA]</scope>
    <source>
        <strain evidence="8">W13939</strain>
    </source>
</reference>
<dbReference type="Proteomes" id="UP000509510">
    <property type="component" value="Chromosome III"/>
</dbReference>
<evidence type="ECO:0000256" key="2">
    <source>
        <dbReference type="ARBA" id="ARBA00023015"/>
    </source>
</evidence>
<dbReference type="GO" id="GO:0005634">
    <property type="term" value="C:nucleus"/>
    <property type="evidence" value="ECO:0007669"/>
    <property type="project" value="UniProtKB-SubCell"/>
</dbReference>
<evidence type="ECO:0000256" key="4">
    <source>
        <dbReference type="ARBA" id="ARBA00023242"/>
    </source>
</evidence>
<protein>
    <recommendedName>
        <fullName evidence="6">Xylanolytic transcriptional activator regulatory domain-containing protein</fullName>
    </recommendedName>
</protein>
<organism evidence="7 8">
    <name type="scientific">Talaromyces rugulosus</name>
    <name type="common">Penicillium rugulosum</name>
    <dbReference type="NCBI Taxonomy" id="121627"/>
    <lineage>
        <taxon>Eukaryota</taxon>
        <taxon>Fungi</taxon>
        <taxon>Dikarya</taxon>
        <taxon>Ascomycota</taxon>
        <taxon>Pezizomycotina</taxon>
        <taxon>Eurotiomycetes</taxon>
        <taxon>Eurotiomycetidae</taxon>
        <taxon>Eurotiales</taxon>
        <taxon>Trichocomaceae</taxon>
        <taxon>Talaromyces</taxon>
        <taxon>Talaromyces sect. Islandici</taxon>
    </lineage>
</organism>
<sequence>MNVLQALVLYLICGRLDPQGPNVHGLIGMAIGIAIKMHLNRDGNKSDLSPFEAEMRRRLWWHILTLDVVTAQDKKTDPCILESSFNTMTPHNVNDSQLDPDMSRETTDRPENTEMTFALCNFTVTFYSRQLMFSSEFCHENSYSILSVQEKCDAIRVLEKQIEVQFLQYFDEAVPLQRITMLATRLSLLKMKLSVNVQSSKESGSRYDENFIQDCARYTDHVTSMKNCSKGLCLMWVFEDLLSWSV</sequence>
<dbReference type="InterPro" id="IPR007219">
    <property type="entry name" value="XnlR_reg_dom"/>
</dbReference>
<keyword evidence="8" id="KW-1185">Reference proteome</keyword>
<keyword evidence="5" id="KW-0732">Signal</keyword>
<evidence type="ECO:0000259" key="6">
    <source>
        <dbReference type="SMART" id="SM00906"/>
    </source>
</evidence>
<evidence type="ECO:0000313" key="7">
    <source>
        <dbReference type="EMBL" id="QKX58380.1"/>
    </source>
</evidence>
<dbReference type="OrthoDB" id="435881at2759"/>
<dbReference type="AlphaFoldDB" id="A0A7H8QWF2"/>
<dbReference type="RefSeq" id="XP_035344558.1">
    <property type="nucleotide sequence ID" value="XM_035488665.1"/>
</dbReference>
<dbReference type="PANTHER" id="PTHR31001:SF91">
    <property type="entry name" value="ZN(II)2CYS6 TRANSCRIPTION FACTOR (EUROFUNG)"/>
    <property type="match status" value="1"/>
</dbReference>